<dbReference type="GO" id="GO:0004332">
    <property type="term" value="F:fructose-bisphosphate aldolase activity"/>
    <property type="evidence" value="ECO:0007669"/>
    <property type="project" value="UniProtKB-EC"/>
</dbReference>
<dbReference type="NCBIfam" id="NF033379">
    <property type="entry name" value="FrucBisAld_I"/>
    <property type="match status" value="1"/>
</dbReference>
<proteinExistence type="inferred from homology"/>
<evidence type="ECO:0000256" key="3">
    <source>
        <dbReference type="ARBA" id="ARBA00013068"/>
    </source>
</evidence>
<dbReference type="GO" id="GO:0006096">
    <property type="term" value="P:glycolytic process"/>
    <property type="evidence" value="ECO:0007669"/>
    <property type="project" value="UniProtKB-UniPathway"/>
</dbReference>
<organism evidence="7 8">
    <name type="scientific">Candidatus Taylorbacteria bacterium CG11_big_fil_rev_8_21_14_0_20_46_11</name>
    <dbReference type="NCBI Taxonomy" id="1975025"/>
    <lineage>
        <taxon>Bacteria</taxon>
        <taxon>Candidatus Tayloriibacteriota</taxon>
    </lineage>
</organism>
<dbReference type="SUPFAM" id="SSF51569">
    <property type="entry name" value="Aldolase"/>
    <property type="match status" value="1"/>
</dbReference>
<dbReference type="Gene3D" id="3.20.20.70">
    <property type="entry name" value="Aldolase class I"/>
    <property type="match status" value="1"/>
</dbReference>
<evidence type="ECO:0000256" key="4">
    <source>
        <dbReference type="ARBA" id="ARBA00023152"/>
    </source>
</evidence>
<comment type="similarity">
    <text evidence="2">Belongs to the class I fructose-bisphosphate aldolase family.</text>
</comment>
<evidence type="ECO:0000256" key="5">
    <source>
        <dbReference type="ARBA" id="ARBA00023239"/>
    </source>
</evidence>
<accession>A0A2H0KCC6</accession>
<keyword evidence="5" id="KW-0456">Lyase</keyword>
<gene>
    <name evidence="7" type="ORF">COV91_01675</name>
</gene>
<dbReference type="UniPathway" id="UPA00109">
    <property type="reaction ID" value="UER00183"/>
</dbReference>
<comment type="caution">
    <text evidence="7">The sequence shown here is derived from an EMBL/GenBank/DDBJ whole genome shotgun (WGS) entry which is preliminary data.</text>
</comment>
<dbReference type="EC" id="4.1.2.13" evidence="3"/>
<reference evidence="7 8" key="1">
    <citation type="submission" date="2017-09" db="EMBL/GenBank/DDBJ databases">
        <title>Depth-based differentiation of microbial function through sediment-hosted aquifers and enrichment of novel symbionts in the deep terrestrial subsurface.</title>
        <authorList>
            <person name="Probst A.J."/>
            <person name="Ladd B."/>
            <person name="Jarett J.K."/>
            <person name="Geller-Mcgrath D.E."/>
            <person name="Sieber C.M."/>
            <person name="Emerson J.B."/>
            <person name="Anantharaman K."/>
            <person name="Thomas B.C."/>
            <person name="Malmstrom R."/>
            <person name="Stieglmeier M."/>
            <person name="Klingl A."/>
            <person name="Woyke T."/>
            <person name="Ryan C.M."/>
            <person name="Banfield J.F."/>
        </authorList>
    </citation>
    <scope>NUCLEOTIDE SEQUENCE [LARGE SCALE GENOMIC DNA]</scope>
    <source>
        <strain evidence="7">CG11_big_fil_rev_8_21_14_0_20_46_11</strain>
    </source>
</reference>
<evidence type="ECO:0000256" key="1">
    <source>
        <dbReference type="ARBA" id="ARBA00004714"/>
    </source>
</evidence>
<dbReference type="EMBL" id="PCVG01000019">
    <property type="protein sequence ID" value="PIQ68901.1"/>
    <property type="molecule type" value="Genomic_DNA"/>
</dbReference>
<sequence>MLHMSATLKETVRRLLASKKGILAADESDSTCAKRFDAHGIAKTPEMRRAWRELLFSSPNVAEGLSGIILYDETIRQKASDGEPFVEFLSRRGILSGIKVDQKTEPFGASGEEVTKGLDGLEERLVEYAKLGATFTKWRAVIRIGEVIPTSECLRENGRRLALYAKACQDVGLVPIVEPEVLLDGTHTLARSEVVLMDTLAVMFEEMKKAGVSLSETILKSSMALPGKESGVSASLAEIAESTLRAFIASVPKEVPGIVFLSGGQTSEEATDRLNEIVKQAKKQHTPWRISFSYSRALQEPVMKEWLGKPEKVASAQAIFGKRVQETSEASEGKYSR</sequence>
<dbReference type="InterPro" id="IPR013785">
    <property type="entry name" value="Aldolase_TIM"/>
</dbReference>
<evidence type="ECO:0000256" key="6">
    <source>
        <dbReference type="ARBA" id="ARBA00029799"/>
    </source>
</evidence>
<evidence type="ECO:0000256" key="2">
    <source>
        <dbReference type="ARBA" id="ARBA00010387"/>
    </source>
</evidence>
<name>A0A2H0KCC6_9BACT</name>
<dbReference type="PANTHER" id="PTHR11627">
    <property type="entry name" value="FRUCTOSE-BISPHOSPHATE ALDOLASE"/>
    <property type="match status" value="1"/>
</dbReference>
<dbReference type="Pfam" id="PF00274">
    <property type="entry name" value="Glycolytic"/>
    <property type="match status" value="1"/>
</dbReference>
<dbReference type="Proteomes" id="UP000229342">
    <property type="component" value="Unassembled WGS sequence"/>
</dbReference>
<comment type="pathway">
    <text evidence="1">Carbohydrate degradation; glycolysis; D-glyceraldehyde 3-phosphate and glycerone phosphate from D-glucose: step 4/4.</text>
</comment>
<dbReference type="InterPro" id="IPR000741">
    <property type="entry name" value="FBA_I"/>
</dbReference>
<evidence type="ECO:0000313" key="7">
    <source>
        <dbReference type="EMBL" id="PIQ68901.1"/>
    </source>
</evidence>
<evidence type="ECO:0000313" key="8">
    <source>
        <dbReference type="Proteomes" id="UP000229342"/>
    </source>
</evidence>
<dbReference type="AlphaFoldDB" id="A0A2H0KCC6"/>
<keyword evidence="4" id="KW-0324">Glycolysis</keyword>
<protein>
    <recommendedName>
        <fullName evidence="3">fructose-bisphosphate aldolase</fullName>
        <ecNumber evidence="3">4.1.2.13</ecNumber>
    </recommendedName>
    <alternativeName>
        <fullName evidence="6">Fructose-bisphosphate aldolase class I</fullName>
    </alternativeName>
</protein>